<organism evidence="2">
    <name type="scientific">Enterococcus avium</name>
    <name type="common">Streptococcus avium</name>
    <dbReference type="NCBI Taxonomy" id="33945"/>
    <lineage>
        <taxon>Bacteria</taxon>
        <taxon>Bacillati</taxon>
        <taxon>Bacillota</taxon>
        <taxon>Bacilli</taxon>
        <taxon>Lactobacillales</taxon>
        <taxon>Enterococcaceae</taxon>
        <taxon>Enterococcus</taxon>
    </lineage>
</organism>
<name>A0A286Q5N1_ENTAV</name>
<dbReference type="EMBL" id="KX976485">
    <property type="protein sequence ID" value="APB62563.1"/>
    <property type="molecule type" value="Genomic_DNA"/>
</dbReference>
<gene>
    <name evidence="2" type="ORF">pEA19081_p67</name>
</gene>
<dbReference type="RefSeq" id="WP_010724463.1">
    <property type="nucleotide sequence ID" value="NZ_KX976485.1"/>
</dbReference>
<feature type="transmembrane region" description="Helical" evidence="1">
    <location>
        <begin position="12"/>
        <end position="33"/>
    </location>
</feature>
<protein>
    <recommendedName>
        <fullName evidence="3">DUF4320 family protein</fullName>
    </recommendedName>
</protein>
<keyword evidence="1" id="KW-1133">Transmembrane helix</keyword>
<accession>A0A286Q5N1</accession>
<dbReference type="AlphaFoldDB" id="A0A286Q5N1"/>
<evidence type="ECO:0008006" key="3">
    <source>
        <dbReference type="Google" id="ProtNLM"/>
    </source>
</evidence>
<sequence length="120" mass="13771">MQEQSIMEIVKWFIGLVIIMVMVSVGLFCYQLQDVNSFKQQVNYQIERRGGLTAEALKSLKEYSDKNYQGRYKIESNLLNQKVEYGQAVDYTVKATIPIQILPLPDVTLSFEGNSVSQIR</sequence>
<evidence type="ECO:0000313" key="2">
    <source>
        <dbReference type="EMBL" id="APB62563.1"/>
    </source>
</evidence>
<reference evidence="2" key="1">
    <citation type="journal article" date="2017" name="Front. Microbiol.">
        <title>Identification of Novel Conjugative Plasmids with Multiple Copies of fosB that Confer High-Level Fosfomycin Resistance to Vancomycin-Resistant Enterococci.</title>
        <authorList>
            <person name="Sun L."/>
            <person name="Zhang P."/>
            <person name="Qu T."/>
            <person name="Chen Y."/>
            <person name="Hua X."/>
            <person name="Shi K."/>
            <person name="Yu Y."/>
        </authorList>
    </citation>
    <scope>NUCLEOTIDE SEQUENCE</scope>
    <source>
        <strain evidence="2">19081</strain>
        <plasmid evidence="2">pEA19081</plasmid>
    </source>
</reference>
<evidence type="ECO:0000256" key="1">
    <source>
        <dbReference type="SAM" id="Phobius"/>
    </source>
</evidence>
<keyword evidence="1" id="KW-0472">Membrane</keyword>
<keyword evidence="2" id="KW-0614">Plasmid</keyword>
<keyword evidence="1" id="KW-0812">Transmembrane</keyword>
<proteinExistence type="predicted"/>
<geneLocation type="plasmid" evidence="2">
    <name>pEA19081</name>
</geneLocation>